<dbReference type="PROSITE" id="PS51704">
    <property type="entry name" value="GP_PDE"/>
    <property type="match status" value="1"/>
</dbReference>
<dbReference type="PANTHER" id="PTHR46211:SF1">
    <property type="entry name" value="GLYCEROPHOSPHODIESTER PHOSPHODIESTERASE, CYTOPLASMIC"/>
    <property type="match status" value="1"/>
</dbReference>
<evidence type="ECO:0000313" key="3">
    <source>
        <dbReference type="Proteomes" id="UP000198539"/>
    </source>
</evidence>
<dbReference type="Gene3D" id="3.20.20.190">
    <property type="entry name" value="Phosphatidylinositol (PI) phosphodiesterase"/>
    <property type="match status" value="1"/>
</dbReference>
<keyword evidence="3" id="KW-1185">Reference proteome</keyword>
<dbReference type="STRING" id="564137.SAMN04488238_10745"/>
<dbReference type="SUPFAM" id="SSF51695">
    <property type="entry name" value="PLC-like phosphodiesterases"/>
    <property type="match status" value="1"/>
</dbReference>
<dbReference type="OrthoDB" id="384721at2"/>
<organism evidence="2 3">
    <name type="scientific">Roseicitreum antarcticum</name>
    <dbReference type="NCBI Taxonomy" id="564137"/>
    <lineage>
        <taxon>Bacteria</taxon>
        <taxon>Pseudomonadati</taxon>
        <taxon>Pseudomonadota</taxon>
        <taxon>Alphaproteobacteria</taxon>
        <taxon>Rhodobacterales</taxon>
        <taxon>Paracoccaceae</taxon>
        <taxon>Roseicitreum</taxon>
    </lineage>
</organism>
<evidence type="ECO:0000259" key="1">
    <source>
        <dbReference type="PROSITE" id="PS51704"/>
    </source>
</evidence>
<gene>
    <name evidence="2" type="ORF">SAMN04488238_10745</name>
</gene>
<accession>A0A1H3AL83</accession>
<proteinExistence type="predicted"/>
<dbReference type="Pfam" id="PF03009">
    <property type="entry name" value="GDPD"/>
    <property type="match status" value="1"/>
</dbReference>
<evidence type="ECO:0000313" key="2">
    <source>
        <dbReference type="EMBL" id="SDX30447.1"/>
    </source>
</evidence>
<dbReference type="GO" id="GO:0008081">
    <property type="term" value="F:phosphoric diester hydrolase activity"/>
    <property type="evidence" value="ECO:0007669"/>
    <property type="project" value="InterPro"/>
</dbReference>
<dbReference type="PANTHER" id="PTHR46211">
    <property type="entry name" value="GLYCEROPHOSPHORYL DIESTER PHOSPHODIESTERASE"/>
    <property type="match status" value="1"/>
</dbReference>
<protein>
    <submittedName>
        <fullName evidence="2">Glycerophosphoryl diester phosphodiesterase</fullName>
    </submittedName>
</protein>
<sequence length="262" mass="27077">MSLTTSILPTAFLARPLAHRALHDAGAGRVENAPAAIRAAVAAGYGIEVDVQRAADGQAVVFHDDTLDRLTDAAGPVRARAAAELGQTLLRGGRGDTIPTLAQVCDWVGGAMPLLIEIKDQDGALGHGVGPLEAAVADVLKRYSGPAAVMSFNPHSMAQMARFAPGLPRGLVTCDFAAPDWPGVPADRLSHLRAIADFDAVGAAFISHQATDLGAAPVAALRARKVPVLCWTIRSVGAEAAARKIADNITFEGYLPTLDGAA</sequence>
<reference evidence="2 3" key="1">
    <citation type="submission" date="2016-10" db="EMBL/GenBank/DDBJ databases">
        <authorList>
            <person name="de Groot N.N."/>
        </authorList>
    </citation>
    <scope>NUCLEOTIDE SEQUENCE [LARGE SCALE GENOMIC DNA]</scope>
    <source>
        <strain evidence="2 3">CGMCC 1.8894</strain>
    </source>
</reference>
<feature type="domain" description="GP-PDE" evidence="1">
    <location>
        <begin position="14"/>
        <end position="262"/>
    </location>
</feature>
<dbReference type="Proteomes" id="UP000198539">
    <property type="component" value="Unassembled WGS sequence"/>
</dbReference>
<dbReference type="InterPro" id="IPR017946">
    <property type="entry name" value="PLC-like_Pdiesterase_TIM-brl"/>
</dbReference>
<dbReference type="InterPro" id="IPR030395">
    <property type="entry name" value="GP_PDE_dom"/>
</dbReference>
<dbReference type="GO" id="GO:0006629">
    <property type="term" value="P:lipid metabolic process"/>
    <property type="evidence" value="ECO:0007669"/>
    <property type="project" value="InterPro"/>
</dbReference>
<dbReference type="EMBL" id="FNOM01000007">
    <property type="protein sequence ID" value="SDX30447.1"/>
    <property type="molecule type" value="Genomic_DNA"/>
</dbReference>
<name>A0A1H3AL83_9RHOB</name>
<dbReference type="AlphaFoldDB" id="A0A1H3AL83"/>
<dbReference type="RefSeq" id="WP_092890074.1">
    <property type="nucleotide sequence ID" value="NZ_CP061498.1"/>
</dbReference>